<keyword evidence="2" id="KW-0378">Hydrolase</keyword>
<dbReference type="PANTHER" id="PTHR12737">
    <property type="entry name" value="DIMETHYLARGININE DIMETHYLAMINOHYDROLASE"/>
    <property type="match status" value="1"/>
</dbReference>
<proteinExistence type="inferred from homology"/>
<protein>
    <submittedName>
        <fullName evidence="4">N(G),N(G)-dimethylarginine dimethylaminohydrolase 1-like</fullName>
    </submittedName>
</protein>
<organism evidence="3 4">
    <name type="scientific">Ceratina calcarata</name>
    <dbReference type="NCBI Taxonomy" id="156304"/>
    <lineage>
        <taxon>Eukaryota</taxon>
        <taxon>Metazoa</taxon>
        <taxon>Ecdysozoa</taxon>
        <taxon>Arthropoda</taxon>
        <taxon>Hexapoda</taxon>
        <taxon>Insecta</taxon>
        <taxon>Pterygota</taxon>
        <taxon>Neoptera</taxon>
        <taxon>Endopterygota</taxon>
        <taxon>Hymenoptera</taxon>
        <taxon>Apocrita</taxon>
        <taxon>Aculeata</taxon>
        <taxon>Apoidea</taxon>
        <taxon>Anthophila</taxon>
        <taxon>Apidae</taxon>
        <taxon>Ceratina</taxon>
        <taxon>Zadontomerus</taxon>
    </lineage>
</organism>
<reference evidence="4" key="1">
    <citation type="submission" date="2025-08" db="UniProtKB">
        <authorList>
            <consortium name="RefSeq"/>
        </authorList>
    </citation>
    <scope>IDENTIFICATION</scope>
    <source>
        <tissue evidence="4">Whole body</tissue>
    </source>
</reference>
<keyword evidence="3" id="KW-1185">Reference proteome</keyword>
<dbReference type="Gene3D" id="3.75.10.10">
    <property type="entry name" value="L-arginine/glycine Amidinotransferase, Chain A"/>
    <property type="match status" value="1"/>
</dbReference>
<dbReference type="KEGG" id="ccal:108632313"/>
<dbReference type="GeneID" id="108632313"/>
<dbReference type="Proteomes" id="UP000694925">
    <property type="component" value="Unplaced"/>
</dbReference>
<dbReference type="RefSeq" id="XP_017892293.2">
    <property type="nucleotide sequence ID" value="XM_018036804.2"/>
</dbReference>
<dbReference type="GO" id="GO:0000052">
    <property type="term" value="P:citrulline metabolic process"/>
    <property type="evidence" value="ECO:0007669"/>
    <property type="project" value="TreeGrafter"/>
</dbReference>
<dbReference type="InterPro" id="IPR033199">
    <property type="entry name" value="DDAH-like"/>
</dbReference>
<sequence length="126" mass="14072">MTSLKSSKSPMRMLRSLKALVTMAGPDIICVGAGKESQEVLKRIEREATYTYQTLTVPEDDAANVLYVKGTLIHRSEEEIPQSSKVFAEKIEFPTRSLCMSELAKVSSGLTSCCLLVRRPRHIRNI</sequence>
<dbReference type="AlphaFoldDB" id="A0AAJ7NF85"/>
<evidence type="ECO:0000313" key="4">
    <source>
        <dbReference type="RefSeq" id="XP_017892293.2"/>
    </source>
</evidence>
<comment type="similarity">
    <text evidence="1">Belongs to the DDAH family.</text>
</comment>
<accession>A0AAJ7NF85</accession>
<gene>
    <name evidence="4" type="primary">LOC108632313</name>
</gene>
<dbReference type="GO" id="GO:0016403">
    <property type="term" value="F:dimethylargininase activity"/>
    <property type="evidence" value="ECO:0007669"/>
    <property type="project" value="TreeGrafter"/>
</dbReference>
<dbReference type="GO" id="GO:0016597">
    <property type="term" value="F:amino acid binding"/>
    <property type="evidence" value="ECO:0007669"/>
    <property type="project" value="TreeGrafter"/>
</dbReference>
<evidence type="ECO:0000256" key="2">
    <source>
        <dbReference type="ARBA" id="ARBA00022801"/>
    </source>
</evidence>
<name>A0AAJ7NF85_9HYME</name>
<dbReference type="GO" id="GO:0006525">
    <property type="term" value="P:arginine metabolic process"/>
    <property type="evidence" value="ECO:0007669"/>
    <property type="project" value="TreeGrafter"/>
</dbReference>
<evidence type="ECO:0000313" key="3">
    <source>
        <dbReference type="Proteomes" id="UP000694925"/>
    </source>
</evidence>
<evidence type="ECO:0000256" key="1">
    <source>
        <dbReference type="ARBA" id="ARBA00008532"/>
    </source>
</evidence>
<dbReference type="PANTHER" id="PTHR12737:SF9">
    <property type="entry name" value="DIMETHYLARGININASE"/>
    <property type="match status" value="1"/>
</dbReference>
<dbReference type="GO" id="GO:0045429">
    <property type="term" value="P:positive regulation of nitric oxide biosynthetic process"/>
    <property type="evidence" value="ECO:0007669"/>
    <property type="project" value="TreeGrafter"/>
</dbReference>